<dbReference type="Proteomes" id="UP000738349">
    <property type="component" value="Unassembled WGS sequence"/>
</dbReference>
<reference evidence="1" key="1">
    <citation type="journal article" date="2021" name="Nat. Commun.">
        <title>Genetic determinants of endophytism in the Arabidopsis root mycobiome.</title>
        <authorList>
            <person name="Mesny F."/>
            <person name="Miyauchi S."/>
            <person name="Thiergart T."/>
            <person name="Pickel B."/>
            <person name="Atanasova L."/>
            <person name="Karlsson M."/>
            <person name="Huettel B."/>
            <person name="Barry K.W."/>
            <person name="Haridas S."/>
            <person name="Chen C."/>
            <person name="Bauer D."/>
            <person name="Andreopoulos W."/>
            <person name="Pangilinan J."/>
            <person name="LaButti K."/>
            <person name="Riley R."/>
            <person name="Lipzen A."/>
            <person name="Clum A."/>
            <person name="Drula E."/>
            <person name="Henrissat B."/>
            <person name="Kohler A."/>
            <person name="Grigoriev I.V."/>
            <person name="Martin F.M."/>
            <person name="Hacquard S."/>
        </authorList>
    </citation>
    <scope>NUCLEOTIDE SEQUENCE</scope>
    <source>
        <strain evidence="1">MPI-CAGE-AT-0147</strain>
    </source>
</reference>
<evidence type="ECO:0000313" key="1">
    <source>
        <dbReference type="EMBL" id="KAH7156829.1"/>
    </source>
</evidence>
<accession>A0A9P9JE55</accession>
<dbReference type="AlphaFoldDB" id="A0A9P9JE55"/>
<comment type="caution">
    <text evidence="1">The sequence shown here is derived from an EMBL/GenBank/DDBJ whole genome shotgun (WGS) entry which is preliminary data.</text>
</comment>
<gene>
    <name evidence="1" type="ORF">EDB81DRAFT_401433</name>
</gene>
<sequence>MHVELLRASAAHVMADLPRQGVSRSPNKPNGTMECLRDGSRVSLSHLTCTTQAKTCICHYICIIAFPVLLDPIQACLVQSFTSIIAKEAEAELRTGSIKQCLTLIAFLNGIFNWASSCDPKSYLDCSTFSTTRRVPCSTILHDKHHALPKRDQVFKAIDGARVMM</sequence>
<protein>
    <submittedName>
        <fullName evidence="1">Uncharacterized protein</fullName>
    </submittedName>
</protein>
<keyword evidence="2" id="KW-1185">Reference proteome</keyword>
<dbReference type="EMBL" id="JAGMUV010000005">
    <property type="protein sequence ID" value="KAH7156829.1"/>
    <property type="molecule type" value="Genomic_DNA"/>
</dbReference>
<name>A0A9P9JE55_9HYPO</name>
<evidence type="ECO:0000313" key="2">
    <source>
        <dbReference type="Proteomes" id="UP000738349"/>
    </source>
</evidence>
<organism evidence="1 2">
    <name type="scientific">Dactylonectria macrodidyma</name>
    <dbReference type="NCBI Taxonomy" id="307937"/>
    <lineage>
        <taxon>Eukaryota</taxon>
        <taxon>Fungi</taxon>
        <taxon>Dikarya</taxon>
        <taxon>Ascomycota</taxon>
        <taxon>Pezizomycotina</taxon>
        <taxon>Sordariomycetes</taxon>
        <taxon>Hypocreomycetidae</taxon>
        <taxon>Hypocreales</taxon>
        <taxon>Nectriaceae</taxon>
        <taxon>Dactylonectria</taxon>
    </lineage>
</organism>
<proteinExistence type="predicted"/>